<gene>
    <name evidence="2" type="ORF">Plil01_000324100</name>
</gene>
<dbReference type="Proteomes" id="UP001165083">
    <property type="component" value="Unassembled WGS sequence"/>
</dbReference>
<comment type="caution">
    <text evidence="2">The sequence shown here is derived from an EMBL/GenBank/DDBJ whole genome shotgun (WGS) entry which is preliminary data.</text>
</comment>
<sequence length="196" mass="20425">MAAVSTAAEGSSLTAVADHADRIVLMSARVGCRECVAVGGDILAHVQKLIDRYLDTFSTKENALLDACSAGASKKALEYLYSRAFEGPRRMAVHVQTTTVKSAIPLKHPPIGTSSTSPLDATKALSGITDSLSGITDSMHQPSTSTFKSTDSGKQAYASEPAGGKSVTATRPKTGTQSKVLVLLVGLRANAEVMLM</sequence>
<dbReference type="OrthoDB" id="109010at2759"/>
<evidence type="ECO:0000256" key="1">
    <source>
        <dbReference type="SAM" id="MobiDB-lite"/>
    </source>
</evidence>
<organism evidence="2 3">
    <name type="scientific">Phytophthora lilii</name>
    <dbReference type="NCBI Taxonomy" id="2077276"/>
    <lineage>
        <taxon>Eukaryota</taxon>
        <taxon>Sar</taxon>
        <taxon>Stramenopiles</taxon>
        <taxon>Oomycota</taxon>
        <taxon>Peronosporomycetes</taxon>
        <taxon>Peronosporales</taxon>
        <taxon>Peronosporaceae</taxon>
        <taxon>Phytophthora</taxon>
    </lineage>
</organism>
<evidence type="ECO:0000313" key="3">
    <source>
        <dbReference type="Proteomes" id="UP001165083"/>
    </source>
</evidence>
<proteinExistence type="predicted"/>
<dbReference type="EMBL" id="BSXW01000128">
    <property type="protein sequence ID" value="GMF12664.1"/>
    <property type="molecule type" value="Genomic_DNA"/>
</dbReference>
<name>A0A9W6WR05_9STRA</name>
<reference evidence="2" key="1">
    <citation type="submission" date="2023-04" db="EMBL/GenBank/DDBJ databases">
        <title>Phytophthora lilii NBRC 32176.</title>
        <authorList>
            <person name="Ichikawa N."/>
            <person name="Sato H."/>
            <person name="Tonouchi N."/>
        </authorList>
    </citation>
    <scope>NUCLEOTIDE SEQUENCE</scope>
    <source>
        <strain evidence="2">NBRC 32176</strain>
    </source>
</reference>
<accession>A0A9W6WR05</accession>
<feature type="region of interest" description="Disordered" evidence="1">
    <location>
        <begin position="134"/>
        <end position="172"/>
    </location>
</feature>
<dbReference type="AlphaFoldDB" id="A0A9W6WR05"/>
<keyword evidence="3" id="KW-1185">Reference proteome</keyword>
<protein>
    <submittedName>
        <fullName evidence="2">Unnamed protein product</fullName>
    </submittedName>
</protein>
<feature type="compositionally biased region" description="Polar residues" evidence="1">
    <location>
        <begin position="134"/>
        <end position="153"/>
    </location>
</feature>
<evidence type="ECO:0000313" key="2">
    <source>
        <dbReference type="EMBL" id="GMF12664.1"/>
    </source>
</evidence>